<dbReference type="GO" id="GO:1903785">
    <property type="term" value="P:L-valine transmembrane transport"/>
    <property type="evidence" value="ECO:0007669"/>
    <property type="project" value="TreeGrafter"/>
</dbReference>
<dbReference type="InterPro" id="IPR011606">
    <property type="entry name" value="Brnchd-chn_aa_trnsp_permease"/>
</dbReference>
<dbReference type="PANTHER" id="PTHR34979">
    <property type="entry name" value="INNER MEMBRANE PROTEIN YGAZ"/>
    <property type="match status" value="1"/>
</dbReference>
<comment type="caution">
    <text evidence="9">The sequence shown here is derived from an EMBL/GenBank/DDBJ whole genome shotgun (WGS) entry which is preliminary data.</text>
</comment>
<dbReference type="GO" id="GO:0005886">
    <property type="term" value="C:plasma membrane"/>
    <property type="evidence" value="ECO:0007669"/>
    <property type="project" value="UniProtKB-SubCell"/>
</dbReference>
<evidence type="ECO:0000256" key="2">
    <source>
        <dbReference type="ARBA" id="ARBA00010735"/>
    </source>
</evidence>
<accession>A0A8J3GU41</accession>
<keyword evidence="3" id="KW-0813">Transport</keyword>
<dbReference type="Pfam" id="PF03591">
    <property type="entry name" value="AzlC"/>
    <property type="match status" value="1"/>
</dbReference>
<keyword evidence="6 8" id="KW-1133">Transmembrane helix</keyword>
<protein>
    <submittedName>
        <fullName evidence="9">Branched-chain amino acid transporter AzlC</fullName>
    </submittedName>
</protein>
<reference evidence="9" key="1">
    <citation type="journal article" date="2014" name="Int. J. Syst. Evol. Microbiol.">
        <title>Complete genome sequence of Corynebacterium casei LMG S-19264T (=DSM 44701T), isolated from a smear-ripened cheese.</title>
        <authorList>
            <consortium name="US DOE Joint Genome Institute (JGI-PGF)"/>
            <person name="Walter F."/>
            <person name="Albersmeier A."/>
            <person name="Kalinowski J."/>
            <person name="Ruckert C."/>
        </authorList>
    </citation>
    <scope>NUCLEOTIDE SEQUENCE</scope>
    <source>
        <strain evidence="9">KCTC 42650</strain>
    </source>
</reference>
<gene>
    <name evidence="9" type="ORF">GCM10017056_07060</name>
</gene>
<keyword evidence="4" id="KW-1003">Cell membrane</keyword>
<dbReference type="Proteomes" id="UP000626220">
    <property type="component" value="Unassembled WGS sequence"/>
</dbReference>
<dbReference type="PANTHER" id="PTHR34979:SF1">
    <property type="entry name" value="INNER MEMBRANE PROTEIN YGAZ"/>
    <property type="match status" value="1"/>
</dbReference>
<evidence type="ECO:0000313" key="10">
    <source>
        <dbReference type="Proteomes" id="UP000626220"/>
    </source>
</evidence>
<comment type="similarity">
    <text evidence="2">Belongs to the AzlC family.</text>
</comment>
<evidence type="ECO:0000256" key="4">
    <source>
        <dbReference type="ARBA" id="ARBA00022475"/>
    </source>
</evidence>
<organism evidence="9 10">
    <name type="scientific">Seohaeicola zhoushanensis</name>
    <dbReference type="NCBI Taxonomy" id="1569283"/>
    <lineage>
        <taxon>Bacteria</taxon>
        <taxon>Pseudomonadati</taxon>
        <taxon>Pseudomonadota</taxon>
        <taxon>Alphaproteobacteria</taxon>
        <taxon>Rhodobacterales</taxon>
        <taxon>Roseobacteraceae</taxon>
        <taxon>Seohaeicola</taxon>
    </lineage>
</organism>
<feature type="transmembrane region" description="Helical" evidence="8">
    <location>
        <begin position="135"/>
        <end position="160"/>
    </location>
</feature>
<comment type="subcellular location">
    <subcellularLocation>
        <location evidence="1">Cell membrane</location>
        <topology evidence="1">Multi-pass membrane protein</topology>
    </subcellularLocation>
</comment>
<evidence type="ECO:0000256" key="3">
    <source>
        <dbReference type="ARBA" id="ARBA00022448"/>
    </source>
</evidence>
<dbReference type="RefSeq" id="WP_189678644.1">
    <property type="nucleotide sequence ID" value="NZ_BNCJ01000001.1"/>
</dbReference>
<proteinExistence type="inferred from homology"/>
<dbReference type="AlphaFoldDB" id="A0A8J3GU41"/>
<evidence type="ECO:0000256" key="6">
    <source>
        <dbReference type="ARBA" id="ARBA00022989"/>
    </source>
</evidence>
<evidence type="ECO:0000256" key="7">
    <source>
        <dbReference type="ARBA" id="ARBA00023136"/>
    </source>
</evidence>
<keyword evidence="5 8" id="KW-0812">Transmembrane</keyword>
<name>A0A8J3GU41_9RHOB</name>
<reference evidence="9" key="2">
    <citation type="submission" date="2020-09" db="EMBL/GenBank/DDBJ databases">
        <authorList>
            <person name="Sun Q."/>
            <person name="Kim S."/>
        </authorList>
    </citation>
    <scope>NUCLEOTIDE SEQUENCE</scope>
    <source>
        <strain evidence="9">KCTC 42650</strain>
    </source>
</reference>
<evidence type="ECO:0000256" key="8">
    <source>
        <dbReference type="SAM" id="Phobius"/>
    </source>
</evidence>
<evidence type="ECO:0000256" key="5">
    <source>
        <dbReference type="ARBA" id="ARBA00022692"/>
    </source>
</evidence>
<dbReference type="EMBL" id="BNCJ01000001">
    <property type="protein sequence ID" value="GHF37705.1"/>
    <property type="molecule type" value="Genomic_DNA"/>
</dbReference>
<sequence>MPSATSKSYFWKAVRESFPFIFVAGPFGLLFGVLGAEAGLNLVEVMTFSVTVFAGAAQFTALQLLREEAPTLIILASALAVNLRVAMYSASLTPYLGGAPLWQRAFAAYFTVDQSYSLSIVQFEKEPEMTLPQRMAYFFGSNGLIAPLWYVATLVGALVGARIPEAWALDFALPIAFLAMIGPMLRTPAHVVAMLVAIVTAILAVGVPYNLGLLVAGIAGMMAGAQAELWLTRRGLMT</sequence>
<keyword evidence="7 8" id="KW-0472">Membrane</keyword>
<keyword evidence="10" id="KW-1185">Reference proteome</keyword>
<feature type="transmembrane region" description="Helical" evidence="8">
    <location>
        <begin position="189"/>
        <end position="207"/>
    </location>
</feature>
<evidence type="ECO:0000313" key="9">
    <source>
        <dbReference type="EMBL" id="GHF37705.1"/>
    </source>
</evidence>
<feature type="transmembrane region" description="Helical" evidence="8">
    <location>
        <begin position="166"/>
        <end position="182"/>
    </location>
</feature>
<evidence type="ECO:0000256" key="1">
    <source>
        <dbReference type="ARBA" id="ARBA00004651"/>
    </source>
</evidence>